<dbReference type="Pfam" id="PF05057">
    <property type="entry name" value="DUF676"/>
    <property type="match status" value="1"/>
</dbReference>
<name>A0A4T0WWL5_9ASCO</name>
<dbReference type="SUPFAM" id="SSF53474">
    <property type="entry name" value="alpha/beta-Hydrolases"/>
    <property type="match status" value="1"/>
</dbReference>
<dbReference type="AlphaFoldDB" id="A0A4T0WWL5"/>
<dbReference type="GO" id="GO:0047372">
    <property type="term" value="F:monoacylglycerol lipase activity"/>
    <property type="evidence" value="ECO:0007669"/>
    <property type="project" value="TreeGrafter"/>
</dbReference>
<keyword evidence="6" id="KW-1185">Reference proteome</keyword>
<keyword evidence="2" id="KW-0443">Lipid metabolism</keyword>
<evidence type="ECO:0000256" key="3">
    <source>
        <dbReference type="SAM" id="MobiDB-lite"/>
    </source>
</evidence>
<feature type="compositionally biased region" description="Polar residues" evidence="3">
    <location>
        <begin position="685"/>
        <end position="694"/>
    </location>
</feature>
<evidence type="ECO:0000313" key="5">
    <source>
        <dbReference type="EMBL" id="TID15419.1"/>
    </source>
</evidence>
<dbReference type="PIRSF" id="PIRSF005412">
    <property type="entry name" value="UCP005412_abhydr"/>
    <property type="match status" value="1"/>
</dbReference>
<dbReference type="InterPro" id="IPR016445">
    <property type="entry name" value="Rog1_fam"/>
</dbReference>
<dbReference type="STRING" id="52247.A0A4T0WWL5"/>
<dbReference type="PANTHER" id="PTHR12482:SF62">
    <property type="entry name" value="LIPASE ROG1-RELATED"/>
    <property type="match status" value="1"/>
</dbReference>
<feature type="domain" description="DUF676" evidence="4">
    <location>
        <begin position="175"/>
        <end position="367"/>
    </location>
</feature>
<dbReference type="OrthoDB" id="5368485at2759"/>
<dbReference type="Proteomes" id="UP000307173">
    <property type="component" value="Unassembled WGS sequence"/>
</dbReference>
<dbReference type="InterPro" id="IPR044294">
    <property type="entry name" value="Lipase-like"/>
</dbReference>
<dbReference type="GO" id="GO:0016042">
    <property type="term" value="P:lipid catabolic process"/>
    <property type="evidence" value="ECO:0007669"/>
    <property type="project" value="UniProtKB-KW"/>
</dbReference>
<evidence type="ECO:0000313" key="6">
    <source>
        <dbReference type="Proteomes" id="UP000307173"/>
    </source>
</evidence>
<sequence>MAGLMYKNTDALKIGDVHRFVITYTPSDIIQEIGSALYIRVKNIENFLLNSVLLTAPYLIYCDIRTQDYSHKKECFVTDDQPVYDPNLIPGQSLTHKLSLHKLQDKYVWIVDVISQIIFSSSAEVNFELLLTRDADSLNASHSAIKDGNYSMHNLAVEHLTTTDLWNKPPKSLTDPIHLIILTHGLHSNVSADMFYIKEQIEKMGDSTGENIVIRGYRGNVCKTERGIRYLGRRLAEFIVNESMNDLNQDNVKKISFIGHSLGGPVQTFAISYINYNYPNFFERFSPENFIAMASPLLGISNENPSYVKVFLKFGIVGKTGQDLNLDGTQPMLLLLPSETTRKVLKKFKRRTVYANALNDGIVPLRTSALLYLDYKALTSVYHTLHSNPPNKSETSTSDGKVSEIPVDIDNEISPNQKGMVPVTTTVLSSIKSKIQSTIGLCLPNLQAPTTTQKYNYFQTTTVDDTQQDNQEGGPTDVDIIKERLPAIPKSSVLTSITKIILPPQPTVKYINDPKSRYNPILHDQIYTPNMIPKKITKLSKNIVISQLEHNKRHRYFEEKIARRWHQGMSWRKVLVYLQPDAHNNMIVRRRFANAYGWQVVDHMVENHFGEDSFKGKDIEKWEIKNNDDIMIDLDKSELDELNRRFGEVMNKEFIKENKGKKSHSLRSDSSSLNVNHEMSKVDNIGNTNKSISQPKEKLEEEDSADDLSSDDGNCDWLDGQTNSFYDGPTGMLNTVNESMNTWKNSLMIPKTDPEALIEPNDYADLEQTGNPTRFL</sequence>
<accession>A0A4T0WWL5</accession>
<protein>
    <recommendedName>
        <fullName evidence="4">DUF676 domain-containing protein</fullName>
    </recommendedName>
</protein>
<reference evidence="5 6" key="1">
    <citation type="journal article" date="2019" name="Front. Genet.">
        <title>Whole-Genome Sequencing of the Opportunistic Yeast Pathogen Candida inconspicua Uncovers Its Hybrid Origin.</title>
        <authorList>
            <person name="Mixao V."/>
            <person name="Hansen A.P."/>
            <person name="Saus E."/>
            <person name="Boekhout T."/>
            <person name="Lass-Florl C."/>
            <person name="Gabaldon T."/>
        </authorList>
    </citation>
    <scope>NUCLEOTIDE SEQUENCE [LARGE SCALE GENOMIC DNA]</scope>
    <source>
        <strain evidence="5 6">CBS 180</strain>
    </source>
</reference>
<comment type="similarity">
    <text evidence="1">Belongs to the putative lipase ROG1 family.</text>
</comment>
<evidence type="ECO:0000256" key="2">
    <source>
        <dbReference type="ARBA" id="ARBA00022963"/>
    </source>
</evidence>
<dbReference type="InterPro" id="IPR029058">
    <property type="entry name" value="AB_hydrolase_fold"/>
</dbReference>
<dbReference type="EMBL" id="SELW01000653">
    <property type="protein sequence ID" value="TID15419.1"/>
    <property type="molecule type" value="Genomic_DNA"/>
</dbReference>
<gene>
    <name evidence="5" type="ORF">CANINC_004384</name>
</gene>
<feature type="compositionally biased region" description="Acidic residues" evidence="3">
    <location>
        <begin position="700"/>
        <end position="714"/>
    </location>
</feature>
<feature type="region of interest" description="Disordered" evidence="3">
    <location>
        <begin position="657"/>
        <end position="722"/>
    </location>
</feature>
<comment type="caution">
    <text evidence="5">The sequence shown here is derived from an EMBL/GenBank/DDBJ whole genome shotgun (WGS) entry which is preliminary data.</text>
</comment>
<organism evidence="5 6">
    <name type="scientific">Pichia inconspicua</name>
    <dbReference type="NCBI Taxonomy" id="52247"/>
    <lineage>
        <taxon>Eukaryota</taxon>
        <taxon>Fungi</taxon>
        <taxon>Dikarya</taxon>
        <taxon>Ascomycota</taxon>
        <taxon>Saccharomycotina</taxon>
        <taxon>Pichiomycetes</taxon>
        <taxon>Pichiales</taxon>
        <taxon>Pichiaceae</taxon>
        <taxon>Pichia</taxon>
    </lineage>
</organism>
<evidence type="ECO:0000256" key="1">
    <source>
        <dbReference type="ARBA" id="ARBA00007920"/>
    </source>
</evidence>
<dbReference type="InterPro" id="IPR007751">
    <property type="entry name" value="DUF676_lipase-like"/>
</dbReference>
<keyword evidence="2" id="KW-0442">Lipid degradation</keyword>
<dbReference type="Gene3D" id="3.40.50.1820">
    <property type="entry name" value="alpha/beta hydrolase"/>
    <property type="match status" value="1"/>
</dbReference>
<evidence type="ECO:0000259" key="4">
    <source>
        <dbReference type="Pfam" id="PF05057"/>
    </source>
</evidence>
<dbReference type="PANTHER" id="PTHR12482">
    <property type="entry name" value="LIPASE ROG1-RELATED-RELATED"/>
    <property type="match status" value="1"/>
</dbReference>
<proteinExistence type="inferred from homology"/>